<dbReference type="PROSITE" id="PS50084">
    <property type="entry name" value="KH_TYPE_1"/>
    <property type="match status" value="1"/>
</dbReference>
<dbReference type="InterPro" id="IPR004088">
    <property type="entry name" value="KH_dom_type_1"/>
</dbReference>
<dbReference type="Pfam" id="PF00536">
    <property type="entry name" value="SAM_1"/>
    <property type="match status" value="1"/>
</dbReference>
<dbReference type="SUPFAM" id="SSF47769">
    <property type="entry name" value="SAM/Pointed domain"/>
    <property type="match status" value="1"/>
</dbReference>
<keyword evidence="2" id="KW-0677">Repeat</keyword>
<dbReference type="InterPro" id="IPR013761">
    <property type="entry name" value="SAM/pointed_sf"/>
</dbReference>
<dbReference type="InterPro" id="IPR036612">
    <property type="entry name" value="KH_dom_type_1_sf"/>
</dbReference>
<sequence>MTNHHSRFHRCPAMFSVNSPPPALSQHSLGPLLATLSIEVSYPFHSHLIGRSGKNINRTMKETGTRIHFPDRNRIASELKSNSVVIRGQPANLENARQRIRADIPVEVIFDCSFERINAIGQSSLLQYFSTTFDVLLRFFPKIDGVNCQVNIRGHQNGIKELKDSVIYFRQLMHSNLDTVVMKIETSFDHVWLIRDHIDKIVAATGAGIRCPDVSVLKELPKKYCVWIRGSFDQVHLASSMLHGLLPMQLMVQVPSDRVSHSFLVEAKDVDVLARLERSMDTLTIRLTSYEWNARNLFDLLRCCLDQPNIQTIMPNLPSNWLGIADITRNTFISSSQKLSNFLSSNESGSAQQFSAMVIDIPQSSSLSDQTSSTRSCSSPLTDIYKPTSLAASRFDHDSSRHLSQLLETVGLFHYSDLFKQNEVDLAMFTTLKDEDLICIGIVSFGARKILLNVIQELRR</sequence>
<gene>
    <name evidence="5" type="ORF">OUZ56_020920</name>
</gene>
<dbReference type="SMART" id="SM00454">
    <property type="entry name" value="SAM"/>
    <property type="match status" value="1"/>
</dbReference>
<dbReference type="InterPro" id="IPR004087">
    <property type="entry name" value="KH_dom"/>
</dbReference>
<evidence type="ECO:0000313" key="6">
    <source>
        <dbReference type="Proteomes" id="UP001234178"/>
    </source>
</evidence>
<comment type="caution">
    <text evidence="5">The sequence shown here is derived from an EMBL/GenBank/DDBJ whole genome shotgun (WGS) entry which is preliminary data.</text>
</comment>
<name>A0ABQ9ZFU8_9CRUS</name>
<dbReference type="Gene3D" id="3.30.310.270">
    <property type="match status" value="1"/>
</dbReference>
<dbReference type="PROSITE" id="PS50105">
    <property type="entry name" value="SAM_DOMAIN"/>
    <property type="match status" value="1"/>
</dbReference>
<evidence type="ECO:0000313" key="5">
    <source>
        <dbReference type="EMBL" id="KAK4011808.1"/>
    </source>
</evidence>
<dbReference type="PANTHER" id="PTHR10627">
    <property type="entry name" value="SCP160"/>
    <property type="match status" value="1"/>
</dbReference>
<dbReference type="PANTHER" id="PTHR10627:SF69">
    <property type="entry name" value="PROTEIN BICAUDAL C"/>
    <property type="match status" value="1"/>
</dbReference>
<dbReference type="Pfam" id="PF00013">
    <property type="entry name" value="KH_1"/>
    <property type="match status" value="1"/>
</dbReference>
<evidence type="ECO:0000256" key="3">
    <source>
        <dbReference type="PROSITE-ProRule" id="PRU00117"/>
    </source>
</evidence>
<dbReference type="Gene3D" id="3.30.1370.10">
    <property type="entry name" value="K Homology domain, type 1"/>
    <property type="match status" value="1"/>
</dbReference>
<accession>A0ABQ9ZFU8</accession>
<comment type="similarity">
    <text evidence="1">Belongs to the BicC family.</text>
</comment>
<feature type="domain" description="SAM" evidence="4">
    <location>
        <begin position="398"/>
        <end position="460"/>
    </location>
</feature>
<dbReference type="EMBL" id="JAOYFB010000003">
    <property type="protein sequence ID" value="KAK4011808.1"/>
    <property type="molecule type" value="Genomic_DNA"/>
</dbReference>
<dbReference type="Gene3D" id="1.10.150.50">
    <property type="entry name" value="Transcription Factor, Ets-1"/>
    <property type="match status" value="1"/>
</dbReference>
<evidence type="ECO:0000256" key="2">
    <source>
        <dbReference type="ARBA" id="ARBA00022737"/>
    </source>
</evidence>
<dbReference type="Proteomes" id="UP001234178">
    <property type="component" value="Unassembled WGS sequence"/>
</dbReference>
<reference evidence="5 6" key="1">
    <citation type="journal article" date="2023" name="Nucleic Acids Res.">
        <title>The hologenome of Daphnia magna reveals possible DNA methylation and microbiome-mediated evolution of the host genome.</title>
        <authorList>
            <person name="Chaturvedi A."/>
            <person name="Li X."/>
            <person name="Dhandapani V."/>
            <person name="Marshall H."/>
            <person name="Kissane S."/>
            <person name="Cuenca-Cambronero M."/>
            <person name="Asole G."/>
            <person name="Calvet F."/>
            <person name="Ruiz-Romero M."/>
            <person name="Marangio P."/>
            <person name="Guigo R."/>
            <person name="Rago D."/>
            <person name="Mirbahai L."/>
            <person name="Eastwood N."/>
            <person name="Colbourne J.K."/>
            <person name="Zhou J."/>
            <person name="Mallon E."/>
            <person name="Orsini L."/>
        </authorList>
    </citation>
    <scope>NUCLEOTIDE SEQUENCE [LARGE SCALE GENOMIC DNA]</scope>
    <source>
        <strain evidence="5">LRV0_1</strain>
    </source>
</reference>
<proteinExistence type="inferred from homology"/>
<dbReference type="SMART" id="SM00322">
    <property type="entry name" value="KH"/>
    <property type="match status" value="1"/>
</dbReference>
<dbReference type="SUPFAM" id="SSF54791">
    <property type="entry name" value="Eukaryotic type KH-domain (KH-domain type I)"/>
    <property type="match status" value="1"/>
</dbReference>
<keyword evidence="3" id="KW-0694">RNA-binding</keyword>
<evidence type="ECO:0000256" key="1">
    <source>
        <dbReference type="ARBA" id="ARBA00007662"/>
    </source>
</evidence>
<evidence type="ECO:0000259" key="4">
    <source>
        <dbReference type="PROSITE" id="PS50105"/>
    </source>
</evidence>
<dbReference type="InterPro" id="IPR001660">
    <property type="entry name" value="SAM"/>
</dbReference>
<protein>
    <recommendedName>
        <fullName evidence="4">SAM domain-containing protein</fullName>
    </recommendedName>
</protein>
<keyword evidence="6" id="KW-1185">Reference proteome</keyword>
<organism evidence="5 6">
    <name type="scientific">Daphnia magna</name>
    <dbReference type="NCBI Taxonomy" id="35525"/>
    <lineage>
        <taxon>Eukaryota</taxon>
        <taxon>Metazoa</taxon>
        <taxon>Ecdysozoa</taxon>
        <taxon>Arthropoda</taxon>
        <taxon>Crustacea</taxon>
        <taxon>Branchiopoda</taxon>
        <taxon>Diplostraca</taxon>
        <taxon>Cladocera</taxon>
        <taxon>Anomopoda</taxon>
        <taxon>Daphniidae</taxon>
        <taxon>Daphnia</taxon>
    </lineage>
</organism>